<accession>W5USX6</accession>
<keyword evidence="2 4" id="KW-0689">Ribosomal protein</keyword>
<evidence type="ECO:0000313" key="7">
    <source>
        <dbReference type="Proteomes" id="UP000019229"/>
    </source>
</evidence>
<evidence type="ECO:0000256" key="1">
    <source>
        <dbReference type="ARBA" id="ARBA00008777"/>
    </source>
</evidence>
<dbReference type="SUPFAM" id="SSF64263">
    <property type="entry name" value="Prokaryotic ribosomal protein L17"/>
    <property type="match status" value="1"/>
</dbReference>
<evidence type="ECO:0000256" key="5">
    <source>
        <dbReference type="RuleBase" id="RU000660"/>
    </source>
</evidence>
<reference evidence="6 7" key="1">
    <citation type="journal article" date="2014" name="Genome Announc.">
        <title>Complete Genome Sequence of Mycoplasma bovoculi Strain M165/69T (ATCC 29104).</title>
        <authorList>
            <person name="Calcutt M.J."/>
            <person name="Foecking M.F."/>
        </authorList>
    </citation>
    <scope>NUCLEOTIDE SEQUENCE [LARGE SCALE GENOMIC DNA]</scope>
    <source>
        <strain evidence="6">M165/69</strain>
    </source>
</reference>
<name>W5USX6_9BACT</name>
<dbReference type="HOGENOM" id="CLU_074407_2_2_14"/>
<dbReference type="PROSITE" id="PS01167">
    <property type="entry name" value="RIBOSOMAL_L17"/>
    <property type="match status" value="1"/>
</dbReference>
<keyword evidence="7" id="KW-1185">Reference proteome</keyword>
<dbReference type="GO" id="GO:0006412">
    <property type="term" value="P:translation"/>
    <property type="evidence" value="ECO:0007669"/>
    <property type="project" value="UniProtKB-UniRule"/>
</dbReference>
<organism evidence="6 7">
    <name type="scientific">Mesomycoplasma bovoculi M165/69</name>
    <dbReference type="NCBI Taxonomy" id="743966"/>
    <lineage>
        <taxon>Bacteria</taxon>
        <taxon>Bacillati</taxon>
        <taxon>Mycoplasmatota</taxon>
        <taxon>Mycoplasmoidales</taxon>
        <taxon>Metamycoplasmataceae</taxon>
        <taxon>Mesomycoplasma</taxon>
    </lineage>
</organism>
<evidence type="ECO:0000256" key="4">
    <source>
        <dbReference type="HAMAP-Rule" id="MF_01368"/>
    </source>
</evidence>
<dbReference type="NCBIfam" id="TIGR00059">
    <property type="entry name" value="L17"/>
    <property type="match status" value="1"/>
</dbReference>
<keyword evidence="3 4" id="KW-0687">Ribonucleoprotein</keyword>
<proteinExistence type="inferred from homology"/>
<dbReference type="STRING" id="743966.MYB_01550"/>
<evidence type="ECO:0000256" key="2">
    <source>
        <dbReference type="ARBA" id="ARBA00022980"/>
    </source>
</evidence>
<dbReference type="Gene3D" id="3.90.1030.10">
    <property type="entry name" value="Ribosomal protein L17"/>
    <property type="match status" value="1"/>
</dbReference>
<dbReference type="InterPro" id="IPR036373">
    <property type="entry name" value="Ribosomal_bL17_sf"/>
</dbReference>
<dbReference type="PANTHER" id="PTHR14413:SF16">
    <property type="entry name" value="LARGE RIBOSOMAL SUBUNIT PROTEIN BL17M"/>
    <property type="match status" value="1"/>
</dbReference>
<dbReference type="GO" id="GO:0003735">
    <property type="term" value="F:structural constituent of ribosome"/>
    <property type="evidence" value="ECO:0007669"/>
    <property type="project" value="InterPro"/>
</dbReference>
<dbReference type="EMBL" id="CP007154">
    <property type="protein sequence ID" value="AHH45319.1"/>
    <property type="molecule type" value="Genomic_DNA"/>
</dbReference>
<dbReference type="Pfam" id="PF01196">
    <property type="entry name" value="Ribosomal_L17"/>
    <property type="match status" value="1"/>
</dbReference>
<evidence type="ECO:0000256" key="3">
    <source>
        <dbReference type="ARBA" id="ARBA00023274"/>
    </source>
</evidence>
<dbReference type="PANTHER" id="PTHR14413">
    <property type="entry name" value="RIBOSOMAL PROTEIN L17"/>
    <property type="match status" value="1"/>
</dbReference>
<dbReference type="GO" id="GO:0015934">
    <property type="term" value="C:large ribosomal subunit"/>
    <property type="evidence" value="ECO:0007669"/>
    <property type="project" value="TreeGrafter"/>
</dbReference>
<dbReference type="RefSeq" id="WP_022934753.1">
    <property type="nucleotide sequence ID" value="NZ_CP007154.1"/>
</dbReference>
<dbReference type="AlphaFoldDB" id="W5USX6"/>
<dbReference type="eggNOG" id="COG0203">
    <property type="taxonomic scope" value="Bacteria"/>
</dbReference>
<comment type="similarity">
    <text evidence="1 4 5">Belongs to the bacterial ribosomal protein bL17 family.</text>
</comment>
<dbReference type="OrthoDB" id="9809073at2"/>
<comment type="subunit">
    <text evidence="4">Part of the 50S ribosomal subunit. Contacts protein L32.</text>
</comment>
<gene>
    <name evidence="4 6" type="primary">rplQ</name>
    <name evidence="6" type="ORF">MYB_01550</name>
</gene>
<dbReference type="HAMAP" id="MF_01368">
    <property type="entry name" value="Ribosomal_bL17"/>
    <property type="match status" value="1"/>
</dbReference>
<sequence length="123" mass="14385">MANPHQIYRRDATWRKHVLRSQVSSLILHGHLTTTLQRAKELRKHAEKLITKAKKDTLAARRYVLAFVRPEIVKEGKKEQHIMPYIFETLAPRFKDRNGGYTRIVKIPARQGDSSKMAIIEWV</sequence>
<dbReference type="KEGG" id="mbc:MYB_01550"/>
<dbReference type="InterPro" id="IPR047859">
    <property type="entry name" value="Ribosomal_bL17_CS"/>
</dbReference>
<evidence type="ECO:0000313" key="6">
    <source>
        <dbReference type="EMBL" id="AHH45319.1"/>
    </source>
</evidence>
<dbReference type="Proteomes" id="UP000019229">
    <property type="component" value="Chromosome"/>
</dbReference>
<protein>
    <recommendedName>
        <fullName evidence="4">Large ribosomal subunit protein bL17</fullName>
    </recommendedName>
</protein>
<dbReference type="InterPro" id="IPR000456">
    <property type="entry name" value="Ribosomal_bL17"/>
</dbReference>
<dbReference type="PATRIC" id="fig|743966.3.peg.312"/>